<gene>
    <name evidence="3" type="ORF">E6K75_06340</name>
</gene>
<dbReference type="GO" id="GO:0006355">
    <property type="term" value="P:regulation of DNA-templated transcription"/>
    <property type="evidence" value="ECO:0007669"/>
    <property type="project" value="InterPro"/>
</dbReference>
<dbReference type="GO" id="GO:0003677">
    <property type="term" value="F:DNA binding"/>
    <property type="evidence" value="ECO:0007669"/>
    <property type="project" value="InterPro"/>
</dbReference>
<dbReference type="InterPro" id="IPR005158">
    <property type="entry name" value="BTAD"/>
</dbReference>
<dbReference type="Gene3D" id="1.25.40.10">
    <property type="entry name" value="Tetratricopeptide repeat domain"/>
    <property type="match status" value="1"/>
</dbReference>
<dbReference type="InterPro" id="IPR016032">
    <property type="entry name" value="Sig_transdc_resp-reg_C-effctor"/>
</dbReference>
<organism evidence="3 4">
    <name type="scientific">Eiseniibacteriota bacterium</name>
    <dbReference type="NCBI Taxonomy" id="2212470"/>
    <lineage>
        <taxon>Bacteria</taxon>
        <taxon>Candidatus Eiseniibacteriota</taxon>
    </lineage>
</organism>
<dbReference type="SUPFAM" id="SSF46894">
    <property type="entry name" value="C-terminal effector domain of the bipartite response regulators"/>
    <property type="match status" value="1"/>
</dbReference>
<protein>
    <recommendedName>
        <fullName evidence="2">Bacterial transcriptional activator domain-containing protein</fullName>
    </recommendedName>
</protein>
<reference evidence="3 4" key="1">
    <citation type="journal article" date="2019" name="Nat. Microbiol.">
        <title>Mediterranean grassland soil C-N compound turnover is dependent on rainfall and depth, and is mediated by genomically divergent microorganisms.</title>
        <authorList>
            <person name="Diamond S."/>
            <person name="Andeer P.F."/>
            <person name="Li Z."/>
            <person name="Crits-Christoph A."/>
            <person name="Burstein D."/>
            <person name="Anantharaman K."/>
            <person name="Lane K.R."/>
            <person name="Thomas B.C."/>
            <person name="Pan C."/>
            <person name="Northen T.R."/>
            <person name="Banfield J.F."/>
        </authorList>
    </citation>
    <scope>NUCLEOTIDE SEQUENCE [LARGE SCALE GENOMIC DNA]</scope>
    <source>
        <strain evidence="3">WS_5</strain>
    </source>
</reference>
<evidence type="ECO:0000313" key="3">
    <source>
        <dbReference type="EMBL" id="TMQ57742.1"/>
    </source>
</evidence>
<dbReference type="Proteomes" id="UP000320913">
    <property type="component" value="Unassembled WGS sequence"/>
</dbReference>
<comment type="caution">
    <text evidence="3">The sequence shown here is derived from an EMBL/GenBank/DDBJ whole genome shotgun (WGS) entry which is preliminary data.</text>
</comment>
<sequence>MGELRSFLFPVFASAIDEGRVGIPAPRGARNVKPRIVIRLFDRLSVRGGDQELLQRSSKNARELLCYLIVGRRSSVPRESLAALIAGKHSVKKSKKALRQALWHLRRGLVIHGVKCVDRVLTFGDGWVQFTPDGNVRVDILEFEQAVDRSIGTEDGRSVDTKGLRDALEVYRGGLLQGWYQEWCLEERERLRQLYLRALDALIADCEFNHEVSAGVAYAGQALHADPARECTHRALMRLYCLAGDRASAIHQYERCKEALREELDVEPDGETRALEREIRAGKHPVAPAVRPPVPKWGSPRRNKF</sequence>
<evidence type="ECO:0000259" key="2">
    <source>
        <dbReference type="SMART" id="SM01043"/>
    </source>
</evidence>
<accession>A0A538T291</accession>
<dbReference type="SMART" id="SM01043">
    <property type="entry name" value="BTAD"/>
    <property type="match status" value="1"/>
</dbReference>
<evidence type="ECO:0000256" key="1">
    <source>
        <dbReference type="SAM" id="MobiDB-lite"/>
    </source>
</evidence>
<proteinExistence type="predicted"/>
<dbReference type="InterPro" id="IPR051677">
    <property type="entry name" value="AfsR-DnrI-RedD_regulator"/>
</dbReference>
<feature type="domain" description="Bacterial transcriptional activator" evidence="2">
    <location>
        <begin position="138"/>
        <end position="280"/>
    </location>
</feature>
<feature type="compositionally biased region" description="Basic and acidic residues" evidence="1">
    <location>
        <begin position="270"/>
        <end position="281"/>
    </location>
</feature>
<dbReference type="SUPFAM" id="SSF48452">
    <property type="entry name" value="TPR-like"/>
    <property type="match status" value="1"/>
</dbReference>
<dbReference type="Pfam" id="PF03704">
    <property type="entry name" value="BTAD"/>
    <property type="match status" value="1"/>
</dbReference>
<dbReference type="InterPro" id="IPR011990">
    <property type="entry name" value="TPR-like_helical_dom_sf"/>
</dbReference>
<dbReference type="EMBL" id="VBOV01000158">
    <property type="protein sequence ID" value="TMQ57742.1"/>
    <property type="molecule type" value="Genomic_DNA"/>
</dbReference>
<feature type="region of interest" description="Disordered" evidence="1">
    <location>
        <begin position="267"/>
        <end position="305"/>
    </location>
</feature>
<dbReference type="Gene3D" id="1.10.10.10">
    <property type="entry name" value="Winged helix-like DNA-binding domain superfamily/Winged helix DNA-binding domain"/>
    <property type="match status" value="1"/>
</dbReference>
<evidence type="ECO:0000313" key="4">
    <source>
        <dbReference type="Proteomes" id="UP000320913"/>
    </source>
</evidence>
<dbReference type="AlphaFoldDB" id="A0A538T291"/>
<name>A0A538T291_UNCEI</name>
<dbReference type="PANTHER" id="PTHR35807">
    <property type="entry name" value="TRANSCRIPTIONAL REGULATOR REDD-RELATED"/>
    <property type="match status" value="1"/>
</dbReference>
<dbReference type="InterPro" id="IPR036388">
    <property type="entry name" value="WH-like_DNA-bd_sf"/>
</dbReference>